<organism evidence="1 2">
    <name type="scientific">Actimicrobium antarcticum</name>
    <dbReference type="NCBI Taxonomy" id="1051899"/>
    <lineage>
        <taxon>Bacteria</taxon>
        <taxon>Pseudomonadati</taxon>
        <taxon>Pseudomonadota</taxon>
        <taxon>Betaproteobacteria</taxon>
        <taxon>Burkholderiales</taxon>
        <taxon>Oxalobacteraceae</taxon>
        <taxon>Actimicrobium</taxon>
    </lineage>
</organism>
<reference evidence="2" key="1">
    <citation type="journal article" date="2019" name="Int. J. Syst. Evol. Microbiol.">
        <title>The Global Catalogue of Microorganisms (GCM) 10K type strain sequencing project: providing services to taxonomists for standard genome sequencing and annotation.</title>
        <authorList>
            <consortium name="The Broad Institute Genomics Platform"/>
            <consortium name="The Broad Institute Genome Sequencing Center for Infectious Disease"/>
            <person name="Wu L."/>
            <person name="Ma J."/>
        </authorList>
    </citation>
    <scope>NUCLEOTIDE SEQUENCE [LARGE SCALE GENOMIC DNA]</scope>
    <source>
        <strain evidence="2">JCM 16673</strain>
    </source>
</reference>
<gene>
    <name evidence="1" type="ORF">GCM10022212_22440</name>
</gene>
<dbReference type="Pfam" id="PF11855">
    <property type="entry name" value="DUF3375"/>
    <property type="match status" value="1"/>
</dbReference>
<dbReference type="EMBL" id="BAAAZE010000008">
    <property type="protein sequence ID" value="GAA4024354.1"/>
    <property type="molecule type" value="Genomic_DNA"/>
</dbReference>
<evidence type="ECO:0000313" key="1">
    <source>
        <dbReference type="EMBL" id="GAA4024354.1"/>
    </source>
</evidence>
<dbReference type="InterPro" id="IPR021804">
    <property type="entry name" value="DUF3375"/>
</dbReference>
<comment type="caution">
    <text evidence="1">The sequence shown here is derived from an EMBL/GenBank/DDBJ whole genome shotgun (WGS) entry which is preliminary data.</text>
</comment>
<proteinExistence type="predicted"/>
<evidence type="ECO:0000313" key="2">
    <source>
        <dbReference type="Proteomes" id="UP001501353"/>
    </source>
</evidence>
<protein>
    <submittedName>
        <fullName evidence="1">Uncharacterized protein</fullName>
    </submittedName>
</protein>
<sequence>MRKFYQQGSDEPHVDLTPSTEKAITWLGTLTARSFVGTESRLLTLFELLRKISSGIAPSRNYRISYGAFWLTRLGCKTAASWISCAASNRGHWHCARRSRLA</sequence>
<name>A0ABP7TCM6_9BURK</name>
<accession>A0ABP7TCM6</accession>
<keyword evidence="2" id="KW-1185">Reference proteome</keyword>
<dbReference type="Proteomes" id="UP001501353">
    <property type="component" value="Unassembled WGS sequence"/>
</dbReference>